<reference evidence="3" key="1">
    <citation type="submission" date="2011-03" db="EMBL/GenBank/DDBJ databases">
        <authorList>
            <person name="Voget S."/>
            <person name="Streit W.R."/>
            <person name="Jaeger K.E."/>
            <person name="Daniel R."/>
        </authorList>
    </citation>
    <scope>NUCLEOTIDE SEQUENCE [LARGE SCALE GENOMIC DNA]</scope>
    <source>
        <strain evidence="3">PG1</strain>
    </source>
</reference>
<dbReference type="AlphaFoldDB" id="A0A0B6RYP0"/>
<name>A0A0B6RYP0_BURPL</name>
<feature type="compositionally biased region" description="Low complexity" evidence="1">
    <location>
        <begin position="62"/>
        <end position="86"/>
    </location>
</feature>
<organism evidence="2 3">
    <name type="scientific">Burkholderia plantarii</name>
    <dbReference type="NCBI Taxonomy" id="41899"/>
    <lineage>
        <taxon>Bacteria</taxon>
        <taxon>Pseudomonadati</taxon>
        <taxon>Pseudomonadota</taxon>
        <taxon>Betaproteobacteria</taxon>
        <taxon>Burkholderiales</taxon>
        <taxon>Burkholderiaceae</taxon>
        <taxon>Burkholderia</taxon>
    </lineage>
</organism>
<dbReference type="RefSeq" id="WP_042627135.1">
    <property type="nucleotide sequence ID" value="NZ_CP002581.1"/>
</dbReference>
<feature type="compositionally biased region" description="Basic and acidic residues" evidence="1">
    <location>
        <begin position="88"/>
        <end position="100"/>
    </location>
</feature>
<evidence type="ECO:0000313" key="2">
    <source>
        <dbReference type="EMBL" id="AJK48503.1"/>
    </source>
</evidence>
<reference evidence="2 3" key="2">
    <citation type="journal article" date="2016" name="Appl. Microbiol. Biotechnol.">
        <title>Mutations improving production and secretion of extracellular lipase by Burkholderia glumae PG1.</title>
        <authorList>
            <person name="Knapp A."/>
            <person name="Voget S."/>
            <person name="Gao R."/>
            <person name="Zaburannyi N."/>
            <person name="Krysciak D."/>
            <person name="Breuer M."/>
            <person name="Hauer B."/>
            <person name="Streit W.R."/>
            <person name="Muller R."/>
            <person name="Daniel R."/>
            <person name="Jaeger K.E."/>
        </authorList>
    </citation>
    <scope>NUCLEOTIDE SEQUENCE [LARGE SCALE GENOMIC DNA]</scope>
    <source>
        <strain evidence="2 3">PG1</strain>
    </source>
</reference>
<feature type="region of interest" description="Disordered" evidence="1">
    <location>
        <begin position="49"/>
        <end position="100"/>
    </location>
</feature>
<sequence length="100" mass="10480">MELKTLWLCMALVFLVFGLAVLLKPQWFLPCAWTLYPHHITPETIAHLQGESEAGQGGEAGAAGAVAFGTGDGEPAVSPVASPLAPREGSRAALRDLAAR</sequence>
<evidence type="ECO:0000313" key="3">
    <source>
        <dbReference type="Proteomes" id="UP000031838"/>
    </source>
</evidence>
<gene>
    <name evidence="2" type="ORF">BGL_2c04120</name>
</gene>
<dbReference type="Proteomes" id="UP000031838">
    <property type="component" value="Chromosome 2"/>
</dbReference>
<dbReference type="HOGENOM" id="CLU_2300455_0_0_4"/>
<proteinExistence type="predicted"/>
<protein>
    <submittedName>
        <fullName evidence="2">Uncharacterized protein</fullName>
    </submittedName>
</protein>
<accession>A0A0B6RYP0</accession>
<evidence type="ECO:0000256" key="1">
    <source>
        <dbReference type="SAM" id="MobiDB-lite"/>
    </source>
</evidence>
<dbReference type="EMBL" id="CP002581">
    <property type="protein sequence ID" value="AJK48503.1"/>
    <property type="molecule type" value="Genomic_DNA"/>
</dbReference>
<dbReference type="KEGG" id="bgp:BGL_2c04120"/>
<keyword evidence="3" id="KW-1185">Reference proteome</keyword>